<dbReference type="Pfam" id="PF07732">
    <property type="entry name" value="Cu-oxidase_3"/>
    <property type="match status" value="1"/>
</dbReference>
<dbReference type="InterPro" id="IPR011706">
    <property type="entry name" value="Cu-oxidase_C"/>
</dbReference>
<dbReference type="InterPro" id="IPR011707">
    <property type="entry name" value="Cu-oxidase-like_N"/>
</dbReference>
<dbReference type="PROSITE" id="PS00079">
    <property type="entry name" value="MULTICOPPER_OXIDASE1"/>
    <property type="match status" value="1"/>
</dbReference>
<dbReference type="GO" id="GO:0005507">
    <property type="term" value="F:copper ion binding"/>
    <property type="evidence" value="ECO:0007669"/>
    <property type="project" value="InterPro"/>
</dbReference>
<gene>
    <name evidence="5" type="ORF">SCARUB_01798</name>
</gene>
<accession>A0A1E3XBW6</accession>
<reference evidence="5 6" key="1">
    <citation type="submission" date="2016-07" db="EMBL/GenBank/DDBJ databases">
        <title>Draft genome of Scalindua rubra, obtained from a brine-seawater interface in the Red Sea, sheds light on salt adaptation in anammox bacteria.</title>
        <authorList>
            <person name="Speth D.R."/>
            <person name="Lagkouvardos I."/>
            <person name="Wang Y."/>
            <person name="Qian P.-Y."/>
            <person name="Dutilh B.E."/>
            <person name="Jetten M.S."/>
        </authorList>
    </citation>
    <scope>NUCLEOTIDE SEQUENCE [LARGE SCALE GENOMIC DNA]</scope>
    <source>
        <strain evidence="5">BSI-1</strain>
    </source>
</reference>
<dbReference type="InterPro" id="IPR033138">
    <property type="entry name" value="Cu_oxidase_CS"/>
</dbReference>
<keyword evidence="2" id="KW-0560">Oxidoreductase</keyword>
<dbReference type="AlphaFoldDB" id="A0A1E3XBW6"/>
<dbReference type="InterPro" id="IPR002355">
    <property type="entry name" value="Cu_oxidase_Cu_BS"/>
</dbReference>
<dbReference type="Gene3D" id="2.60.40.420">
    <property type="entry name" value="Cupredoxins - blue copper proteins"/>
    <property type="match status" value="2"/>
</dbReference>
<dbReference type="SUPFAM" id="SSF49503">
    <property type="entry name" value="Cupredoxins"/>
    <property type="match status" value="2"/>
</dbReference>
<dbReference type="Pfam" id="PF07731">
    <property type="entry name" value="Cu-oxidase_2"/>
    <property type="match status" value="1"/>
</dbReference>
<dbReference type="GO" id="GO:0016491">
    <property type="term" value="F:oxidoreductase activity"/>
    <property type="evidence" value="ECO:0007669"/>
    <property type="project" value="UniProtKB-KW"/>
</dbReference>
<evidence type="ECO:0000259" key="4">
    <source>
        <dbReference type="Pfam" id="PF07732"/>
    </source>
</evidence>
<evidence type="ECO:0000256" key="2">
    <source>
        <dbReference type="ARBA" id="ARBA00023002"/>
    </source>
</evidence>
<name>A0A1E3XBW6_9BACT</name>
<protein>
    <submittedName>
        <fullName evidence="5">Multicopper oxidase</fullName>
    </submittedName>
</protein>
<dbReference type="PANTHER" id="PTHR11709">
    <property type="entry name" value="MULTI-COPPER OXIDASE"/>
    <property type="match status" value="1"/>
</dbReference>
<dbReference type="PROSITE" id="PS00080">
    <property type="entry name" value="MULTICOPPER_OXIDASE2"/>
    <property type="match status" value="1"/>
</dbReference>
<feature type="domain" description="Plastocyanin-like" evidence="4">
    <location>
        <begin position="91"/>
        <end position="189"/>
    </location>
</feature>
<dbReference type="Proteomes" id="UP000094056">
    <property type="component" value="Unassembled WGS sequence"/>
</dbReference>
<dbReference type="InterPro" id="IPR045087">
    <property type="entry name" value="Cu-oxidase_fam"/>
</dbReference>
<dbReference type="PANTHER" id="PTHR11709:SF486">
    <property type="entry name" value="MULTICOPPER OXIDASE"/>
    <property type="match status" value="1"/>
</dbReference>
<dbReference type="PATRIC" id="fig|1872076.5.peg.2104"/>
<comment type="caution">
    <text evidence="5">The sequence shown here is derived from an EMBL/GenBank/DDBJ whole genome shotgun (WGS) entry which is preliminary data.</text>
</comment>
<evidence type="ECO:0000313" key="6">
    <source>
        <dbReference type="Proteomes" id="UP000094056"/>
    </source>
</evidence>
<keyword evidence="1" id="KW-0479">Metal-binding</keyword>
<evidence type="ECO:0000259" key="3">
    <source>
        <dbReference type="Pfam" id="PF07731"/>
    </source>
</evidence>
<evidence type="ECO:0000313" key="5">
    <source>
        <dbReference type="EMBL" id="ODS33099.1"/>
    </source>
</evidence>
<sequence length="324" mass="36335">MKMTISIFKWHTKLKHIALPTVLVVLTLLLLRNIAKSNEEWELGLQVKTPEIESKEEVKFEIEAKQIPLEIRPGIFFDAWAYGLKDQPPTVPGPTIHVKEGTKVKIHFTNKLSVPASIHPHGVKYTIKHDGAHLAGNPNTIVLPGESRTYEWDTDGTPGTWVYHTHAFEFGGEKGLEKGLFGPIIVDPKGTQSPPDKEFIVFLTTYKIGDKTFEAFNDKSGEAAFFQGDTTAFPGEVFHAKVGEKVRFHLVNADSEEMHTFHIHGHRWKNQRGGELIDNVSLGPFTMYTLDIIAGEDVGQGNWMVHCHFGSHMMMGMFGILAVR</sequence>
<dbReference type="EMBL" id="MAYW01000038">
    <property type="protein sequence ID" value="ODS33099.1"/>
    <property type="molecule type" value="Genomic_DNA"/>
</dbReference>
<organism evidence="5 6">
    <name type="scientific">Candidatus Scalindua rubra</name>
    <dbReference type="NCBI Taxonomy" id="1872076"/>
    <lineage>
        <taxon>Bacteria</taxon>
        <taxon>Pseudomonadati</taxon>
        <taxon>Planctomycetota</taxon>
        <taxon>Candidatus Brocadiia</taxon>
        <taxon>Candidatus Brocadiales</taxon>
        <taxon>Candidatus Scalinduaceae</taxon>
        <taxon>Candidatus Scalindua</taxon>
    </lineage>
</organism>
<proteinExistence type="predicted"/>
<evidence type="ECO:0000256" key="1">
    <source>
        <dbReference type="ARBA" id="ARBA00022723"/>
    </source>
</evidence>
<feature type="domain" description="Plastocyanin-like" evidence="3">
    <location>
        <begin position="224"/>
        <end position="323"/>
    </location>
</feature>
<dbReference type="InterPro" id="IPR008972">
    <property type="entry name" value="Cupredoxin"/>
</dbReference>